<dbReference type="InParanoid" id="A0A6P8H5I9"/>
<dbReference type="GO" id="GO:0005886">
    <property type="term" value="C:plasma membrane"/>
    <property type="evidence" value="ECO:0007669"/>
    <property type="project" value="UniProtKB-SubCell"/>
</dbReference>
<sequence>MSKEFGGKTTSWVTVLLYVTFIILNVYSMVIMMLERYVAIAFGMTYKAWTSKAKASIGIAVVWGSAVIVSLTTLISVLDIDLGDKPVHVYRGEYFKKAVRYSFLVNVLLSIFGIIILSLLTFKSIKLQTSQVVFPKTTSWSTRSSGENERFNRVITGQCLRRFRSLNIRNQKQLNFLQMQITKVQTKEIHHPRKQDMEPYYRKTETLLDN</sequence>
<keyword evidence="8" id="KW-0325">Glycoprotein</keyword>
<evidence type="ECO:0000256" key="4">
    <source>
        <dbReference type="ARBA" id="ARBA00022989"/>
    </source>
</evidence>
<evidence type="ECO:0000313" key="13">
    <source>
        <dbReference type="RefSeq" id="XP_031550726.1"/>
    </source>
</evidence>
<dbReference type="Gene3D" id="1.20.1070.10">
    <property type="entry name" value="Rhodopsin 7-helix transmembrane proteins"/>
    <property type="match status" value="1"/>
</dbReference>
<proteinExistence type="predicted"/>
<keyword evidence="7" id="KW-0675">Receptor</keyword>
<dbReference type="RefSeq" id="XP_031550726.1">
    <property type="nucleotide sequence ID" value="XM_031694866.1"/>
</dbReference>
<evidence type="ECO:0000256" key="6">
    <source>
        <dbReference type="ARBA" id="ARBA00023136"/>
    </source>
</evidence>
<dbReference type="PANTHER" id="PTHR24246">
    <property type="entry name" value="OLFACTORY RECEPTOR AND ADENOSINE RECEPTOR"/>
    <property type="match status" value="1"/>
</dbReference>
<keyword evidence="2" id="KW-1003">Cell membrane</keyword>
<dbReference type="InterPro" id="IPR017452">
    <property type="entry name" value="GPCR_Rhodpsn_7TM"/>
</dbReference>
<evidence type="ECO:0000259" key="11">
    <source>
        <dbReference type="PROSITE" id="PS50262"/>
    </source>
</evidence>
<protein>
    <submittedName>
        <fullName evidence="13">Uncharacterized protein LOC116288123</fullName>
    </submittedName>
</protein>
<dbReference type="KEGG" id="aten:116288123"/>
<comment type="subcellular location">
    <subcellularLocation>
        <location evidence="1">Cell membrane</location>
        <topology evidence="1">Multi-pass membrane protein</topology>
    </subcellularLocation>
</comment>
<accession>A0A6P8H5I9</accession>
<evidence type="ECO:0000256" key="9">
    <source>
        <dbReference type="ARBA" id="ARBA00023224"/>
    </source>
</evidence>
<evidence type="ECO:0000313" key="12">
    <source>
        <dbReference type="Proteomes" id="UP000515163"/>
    </source>
</evidence>
<keyword evidence="9" id="KW-0807">Transducer</keyword>
<dbReference type="PANTHER" id="PTHR24246:SF27">
    <property type="entry name" value="ADENOSINE RECEPTOR, ISOFORM A"/>
    <property type="match status" value="1"/>
</dbReference>
<evidence type="ECO:0000256" key="5">
    <source>
        <dbReference type="ARBA" id="ARBA00023040"/>
    </source>
</evidence>
<dbReference type="Proteomes" id="UP000515163">
    <property type="component" value="Unplaced"/>
</dbReference>
<dbReference type="GO" id="GO:0004930">
    <property type="term" value="F:G protein-coupled receptor activity"/>
    <property type="evidence" value="ECO:0007669"/>
    <property type="project" value="UniProtKB-KW"/>
</dbReference>
<feature type="transmembrane region" description="Helical" evidence="10">
    <location>
        <begin position="55"/>
        <end position="78"/>
    </location>
</feature>
<dbReference type="OrthoDB" id="5957048at2759"/>
<dbReference type="Pfam" id="PF00001">
    <property type="entry name" value="7tm_1"/>
    <property type="match status" value="1"/>
</dbReference>
<keyword evidence="12" id="KW-1185">Reference proteome</keyword>
<dbReference type="SUPFAM" id="SSF81321">
    <property type="entry name" value="Family A G protein-coupled receptor-like"/>
    <property type="match status" value="1"/>
</dbReference>
<dbReference type="AlphaFoldDB" id="A0A6P8H5I9"/>
<evidence type="ECO:0000256" key="10">
    <source>
        <dbReference type="SAM" id="Phobius"/>
    </source>
</evidence>
<evidence type="ECO:0000256" key="2">
    <source>
        <dbReference type="ARBA" id="ARBA00022475"/>
    </source>
</evidence>
<evidence type="ECO:0000256" key="3">
    <source>
        <dbReference type="ARBA" id="ARBA00022692"/>
    </source>
</evidence>
<evidence type="ECO:0000256" key="8">
    <source>
        <dbReference type="ARBA" id="ARBA00023180"/>
    </source>
</evidence>
<feature type="transmembrane region" description="Helical" evidence="10">
    <location>
        <begin position="98"/>
        <end position="122"/>
    </location>
</feature>
<evidence type="ECO:0000256" key="7">
    <source>
        <dbReference type="ARBA" id="ARBA00023170"/>
    </source>
</evidence>
<reference evidence="13" key="1">
    <citation type="submission" date="2025-08" db="UniProtKB">
        <authorList>
            <consortium name="RefSeq"/>
        </authorList>
    </citation>
    <scope>IDENTIFICATION</scope>
    <source>
        <tissue evidence="13">Tentacle</tissue>
    </source>
</reference>
<dbReference type="InterPro" id="IPR000276">
    <property type="entry name" value="GPCR_Rhodpsn"/>
</dbReference>
<name>A0A6P8H5I9_ACTTE</name>
<keyword evidence="3 10" id="KW-0812">Transmembrane</keyword>
<feature type="transmembrane region" description="Helical" evidence="10">
    <location>
        <begin position="12"/>
        <end position="34"/>
    </location>
</feature>
<dbReference type="PROSITE" id="PS50262">
    <property type="entry name" value="G_PROTEIN_RECEP_F1_2"/>
    <property type="match status" value="1"/>
</dbReference>
<dbReference type="GeneID" id="116288123"/>
<keyword evidence="4 10" id="KW-1133">Transmembrane helix</keyword>
<gene>
    <name evidence="13" type="primary">LOC116288123</name>
</gene>
<dbReference type="CDD" id="cd00637">
    <property type="entry name" value="7tm_classA_rhodopsin-like"/>
    <property type="match status" value="1"/>
</dbReference>
<organism evidence="12 13">
    <name type="scientific">Actinia tenebrosa</name>
    <name type="common">Australian red waratah sea anemone</name>
    <dbReference type="NCBI Taxonomy" id="6105"/>
    <lineage>
        <taxon>Eukaryota</taxon>
        <taxon>Metazoa</taxon>
        <taxon>Cnidaria</taxon>
        <taxon>Anthozoa</taxon>
        <taxon>Hexacorallia</taxon>
        <taxon>Actiniaria</taxon>
        <taxon>Actiniidae</taxon>
        <taxon>Actinia</taxon>
    </lineage>
</organism>
<feature type="domain" description="G-protein coupled receptors family 1 profile" evidence="11">
    <location>
        <begin position="1"/>
        <end position="75"/>
    </location>
</feature>
<evidence type="ECO:0000256" key="1">
    <source>
        <dbReference type="ARBA" id="ARBA00004651"/>
    </source>
</evidence>
<keyword evidence="6 10" id="KW-0472">Membrane</keyword>
<keyword evidence="5" id="KW-0297">G-protein coupled receptor</keyword>